<protein>
    <submittedName>
        <fullName evidence="1">Uncharacterized protein</fullName>
    </submittedName>
</protein>
<proteinExistence type="predicted"/>
<evidence type="ECO:0000313" key="2">
    <source>
        <dbReference type="Proteomes" id="UP000008144"/>
    </source>
</evidence>
<accession>H2XVZ4</accession>
<organism evidence="1 2">
    <name type="scientific">Ciona intestinalis</name>
    <name type="common">Transparent sea squirt</name>
    <name type="synonym">Ascidia intestinalis</name>
    <dbReference type="NCBI Taxonomy" id="7719"/>
    <lineage>
        <taxon>Eukaryota</taxon>
        <taxon>Metazoa</taxon>
        <taxon>Chordata</taxon>
        <taxon>Tunicata</taxon>
        <taxon>Ascidiacea</taxon>
        <taxon>Phlebobranchia</taxon>
        <taxon>Cionidae</taxon>
        <taxon>Ciona</taxon>
    </lineage>
</organism>
<dbReference type="InParanoid" id="H2XVZ4"/>
<name>H2XVZ4_CIOIN</name>
<evidence type="ECO:0000313" key="1">
    <source>
        <dbReference type="Ensembl" id="ENSCINP00000033828.1"/>
    </source>
</evidence>
<reference evidence="1" key="2">
    <citation type="journal article" date="2008" name="Genome Biol.">
        <title>Improved genome assembly and evidence-based global gene model set for the chordate Ciona intestinalis: new insight into intron and operon populations.</title>
        <authorList>
            <person name="Satou Y."/>
            <person name="Mineta K."/>
            <person name="Ogasawara M."/>
            <person name="Sasakura Y."/>
            <person name="Shoguchi E."/>
            <person name="Ueno K."/>
            <person name="Yamada L."/>
            <person name="Matsumoto J."/>
            <person name="Wasserscheid J."/>
            <person name="Dewar K."/>
            <person name="Wiley G.B."/>
            <person name="Macmil S.L."/>
            <person name="Roe B.A."/>
            <person name="Zeller R.W."/>
            <person name="Hastings K.E."/>
            <person name="Lemaire P."/>
            <person name="Lindquist E."/>
            <person name="Endo T."/>
            <person name="Hotta K."/>
            <person name="Inaba K."/>
        </authorList>
    </citation>
    <scope>NUCLEOTIDE SEQUENCE [LARGE SCALE GENOMIC DNA]</scope>
    <source>
        <strain evidence="1">wild type</strain>
    </source>
</reference>
<dbReference type="EMBL" id="EAAA01002494">
    <property type="status" value="NOT_ANNOTATED_CDS"/>
    <property type="molecule type" value="Genomic_DNA"/>
</dbReference>
<reference evidence="1" key="3">
    <citation type="submission" date="2025-08" db="UniProtKB">
        <authorList>
            <consortium name="Ensembl"/>
        </authorList>
    </citation>
    <scope>IDENTIFICATION</scope>
</reference>
<reference evidence="2" key="1">
    <citation type="journal article" date="2002" name="Science">
        <title>The draft genome of Ciona intestinalis: insights into chordate and vertebrate origins.</title>
        <authorList>
            <person name="Dehal P."/>
            <person name="Satou Y."/>
            <person name="Campbell R.K."/>
            <person name="Chapman J."/>
            <person name="Degnan B."/>
            <person name="De Tomaso A."/>
            <person name="Davidson B."/>
            <person name="Di Gregorio A."/>
            <person name="Gelpke M."/>
            <person name="Goodstein D.M."/>
            <person name="Harafuji N."/>
            <person name="Hastings K.E."/>
            <person name="Ho I."/>
            <person name="Hotta K."/>
            <person name="Huang W."/>
            <person name="Kawashima T."/>
            <person name="Lemaire P."/>
            <person name="Martinez D."/>
            <person name="Meinertzhagen I.A."/>
            <person name="Necula S."/>
            <person name="Nonaka M."/>
            <person name="Putnam N."/>
            <person name="Rash S."/>
            <person name="Saiga H."/>
            <person name="Satake M."/>
            <person name="Terry A."/>
            <person name="Yamada L."/>
            <person name="Wang H.G."/>
            <person name="Awazu S."/>
            <person name="Azumi K."/>
            <person name="Boore J."/>
            <person name="Branno M."/>
            <person name="Chin-Bow S."/>
            <person name="DeSantis R."/>
            <person name="Doyle S."/>
            <person name="Francino P."/>
            <person name="Keys D.N."/>
            <person name="Haga S."/>
            <person name="Hayashi H."/>
            <person name="Hino K."/>
            <person name="Imai K.S."/>
            <person name="Inaba K."/>
            <person name="Kano S."/>
            <person name="Kobayashi K."/>
            <person name="Kobayashi M."/>
            <person name="Lee B.I."/>
            <person name="Makabe K.W."/>
            <person name="Manohar C."/>
            <person name="Matassi G."/>
            <person name="Medina M."/>
            <person name="Mochizuki Y."/>
            <person name="Mount S."/>
            <person name="Morishita T."/>
            <person name="Miura S."/>
            <person name="Nakayama A."/>
            <person name="Nishizaka S."/>
            <person name="Nomoto H."/>
            <person name="Ohta F."/>
            <person name="Oishi K."/>
            <person name="Rigoutsos I."/>
            <person name="Sano M."/>
            <person name="Sasaki A."/>
            <person name="Sasakura Y."/>
            <person name="Shoguchi E."/>
            <person name="Shin-i T."/>
            <person name="Spagnuolo A."/>
            <person name="Stainier D."/>
            <person name="Suzuki M.M."/>
            <person name="Tassy O."/>
            <person name="Takatori N."/>
            <person name="Tokuoka M."/>
            <person name="Yagi K."/>
            <person name="Yoshizaki F."/>
            <person name="Wada S."/>
            <person name="Zhang C."/>
            <person name="Hyatt P.D."/>
            <person name="Larimer F."/>
            <person name="Detter C."/>
            <person name="Doggett N."/>
            <person name="Glavina T."/>
            <person name="Hawkins T."/>
            <person name="Richardson P."/>
            <person name="Lucas S."/>
            <person name="Kohara Y."/>
            <person name="Levine M."/>
            <person name="Satoh N."/>
            <person name="Rokhsar D.S."/>
        </authorList>
    </citation>
    <scope>NUCLEOTIDE SEQUENCE [LARGE SCALE GENOMIC DNA]</scope>
</reference>
<dbReference type="Proteomes" id="UP000008144">
    <property type="component" value="Chromosome 7"/>
</dbReference>
<dbReference type="AlphaFoldDB" id="H2XVZ4"/>
<reference evidence="1" key="4">
    <citation type="submission" date="2025-09" db="UniProtKB">
        <authorList>
            <consortium name="Ensembl"/>
        </authorList>
    </citation>
    <scope>IDENTIFICATION</scope>
</reference>
<sequence length="30" mass="3113">TKCSPNIGLYGMKVLFANPDSTAALNAAML</sequence>
<dbReference type="HOGENOM" id="CLU_3407972_0_0_1"/>
<keyword evidence="2" id="KW-1185">Reference proteome</keyword>
<dbReference type="Ensembl" id="ENSCINT00000033278.1">
    <property type="protein sequence ID" value="ENSCINP00000033828.1"/>
    <property type="gene ID" value="ENSCING00000021372.1"/>
</dbReference>